<dbReference type="Proteomes" id="UP000735302">
    <property type="component" value="Unassembled WGS sequence"/>
</dbReference>
<proteinExistence type="predicted"/>
<name>A0AAV3ZCL5_9GAST</name>
<protein>
    <recommendedName>
        <fullName evidence="3">DDE-1 domain-containing protein</fullName>
    </recommendedName>
</protein>
<evidence type="ECO:0008006" key="3">
    <source>
        <dbReference type="Google" id="ProtNLM"/>
    </source>
</evidence>
<organism evidence="1 2">
    <name type="scientific">Plakobranchus ocellatus</name>
    <dbReference type="NCBI Taxonomy" id="259542"/>
    <lineage>
        <taxon>Eukaryota</taxon>
        <taxon>Metazoa</taxon>
        <taxon>Spiralia</taxon>
        <taxon>Lophotrochozoa</taxon>
        <taxon>Mollusca</taxon>
        <taxon>Gastropoda</taxon>
        <taxon>Heterobranchia</taxon>
        <taxon>Euthyneura</taxon>
        <taxon>Panpulmonata</taxon>
        <taxon>Sacoglossa</taxon>
        <taxon>Placobranchoidea</taxon>
        <taxon>Plakobranchidae</taxon>
        <taxon>Plakobranchus</taxon>
    </lineage>
</organism>
<keyword evidence="2" id="KW-1185">Reference proteome</keyword>
<comment type="caution">
    <text evidence="1">The sequence shown here is derived from an EMBL/GenBank/DDBJ whole genome shotgun (WGS) entry which is preliminary data.</text>
</comment>
<accession>A0AAV3ZCL5</accession>
<sequence length="104" mass="11596">MQKFISSFNETGSTDTHLRMSLLDASMMAAASWNEVTPATIQNCYRHAGFVQKNSGKLIEREELPVPLTVDESASGVSNLFEKSARMTDFFLEFLFKATVHQCG</sequence>
<evidence type="ECO:0000313" key="2">
    <source>
        <dbReference type="Proteomes" id="UP000735302"/>
    </source>
</evidence>
<dbReference type="AlphaFoldDB" id="A0AAV3ZCL5"/>
<evidence type="ECO:0000313" key="1">
    <source>
        <dbReference type="EMBL" id="GFN92256.1"/>
    </source>
</evidence>
<reference evidence="1 2" key="1">
    <citation type="journal article" date="2021" name="Elife">
        <title>Chloroplast acquisition without the gene transfer in kleptoplastic sea slugs, Plakobranchus ocellatus.</title>
        <authorList>
            <person name="Maeda T."/>
            <person name="Takahashi S."/>
            <person name="Yoshida T."/>
            <person name="Shimamura S."/>
            <person name="Takaki Y."/>
            <person name="Nagai Y."/>
            <person name="Toyoda A."/>
            <person name="Suzuki Y."/>
            <person name="Arimoto A."/>
            <person name="Ishii H."/>
            <person name="Satoh N."/>
            <person name="Nishiyama T."/>
            <person name="Hasebe M."/>
            <person name="Maruyama T."/>
            <person name="Minagawa J."/>
            <person name="Obokata J."/>
            <person name="Shigenobu S."/>
        </authorList>
    </citation>
    <scope>NUCLEOTIDE SEQUENCE [LARGE SCALE GENOMIC DNA]</scope>
</reference>
<gene>
    <name evidence="1" type="ORF">PoB_001876200</name>
</gene>
<dbReference type="EMBL" id="BLXT01002238">
    <property type="protein sequence ID" value="GFN92256.1"/>
    <property type="molecule type" value="Genomic_DNA"/>
</dbReference>